<accession>X6MB41</accession>
<dbReference type="AlphaFoldDB" id="X6MB41"/>
<name>X6MB41_RETFI</name>
<dbReference type="InterPro" id="IPR015915">
    <property type="entry name" value="Kelch-typ_b-propeller"/>
</dbReference>
<evidence type="ECO:0000313" key="2">
    <source>
        <dbReference type="Proteomes" id="UP000023152"/>
    </source>
</evidence>
<dbReference type="SUPFAM" id="SSF50965">
    <property type="entry name" value="Galactose oxidase, central domain"/>
    <property type="match status" value="1"/>
</dbReference>
<sequence>MSDQDFQILKELPTRLEQSQCVSHKHEIIICGGAGERACYSYHITKNEYKFICEYPKIVKLDGHCVVKLVDNNKDSNQITLLSFGSIYGGKYKHTSVMKYVSVWSNISDKSNELNNYNQWIPFTDNHNHPIIIETYKCEFEGARAVIGGSNNHLLFITYKHNNISVFDLNTFQFITDIHLPINYNYISYHCFVSTSENGQGQEMMKANEEKNRQNYQMLLFCFNAGLSIEYYEDNNTFQFQKLPVCDDIVPFISYGYICINDVILFFGGRGDSVSKSVHKYSIRENKWTTFKNALPSPLYDCVAILSEEDNYIHIIGGRNGNGKIVSTHMKTNVRVWDHSQLVMICLFICFDEPNLY</sequence>
<dbReference type="Gene3D" id="2.120.10.80">
    <property type="entry name" value="Kelch-type beta propeller"/>
    <property type="match status" value="1"/>
</dbReference>
<gene>
    <name evidence="1" type="ORF">RFI_26297</name>
</gene>
<protein>
    <recommendedName>
        <fullName evidence="3">Kelch motif family protein</fullName>
    </recommendedName>
</protein>
<dbReference type="EMBL" id="ASPP01022795">
    <property type="protein sequence ID" value="ETO11079.1"/>
    <property type="molecule type" value="Genomic_DNA"/>
</dbReference>
<keyword evidence="2" id="KW-1185">Reference proteome</keyword>
<comment type="caution">
    <text evidence="1">The sequence shown here is derived from an EMBL/GenBank/DDBJ whole genome shotgun (WGS) entry which is preliminary data.</text>
</comment>
<evidence type="ECO:0008006" key="3">
    <source>
        <dbReference type="Google" id="ProtNLM"/>
    </source>
</evidence>
<reference evidence="1 2" key="1">
    <citation type="journal article" date="2013" name="Curr. Biol.">
        <title>The Genome of the Foraminiferan Reticulomyxa filosa.</title>
        <authorList>
            <person name="Glockner G."/>
            <person name="Hulsmann N."/>
            <person name="Schleicher M."/>
            <person name="Noegel A.A."/>
            <person name="Eichinger L."/>
            <person name="Gallinger C."/>
            <person name="Pawlowski J."/>
            <person name="Sierra R."/>
            <person name="Euteneuer U."/>
            <person name="Pillet L."/>
            <person name="Moustafa A."/>
            <person name="Platzer M."/>
            <person name="Groth M."/>
            <person name="Szafranski K."/>
            <person name="Schliwa M."/>
        </authorList>
    </citation>
    <scope>NUCLEOTIDE SEQUENCE [LARGE SCALE GENOMIC DNA]</scope>
</reference>
<dbReference type="InterPro" id="IPR011043">
    <property type="entry name" value="Gal_Oxase/kelch_b-propeller"/>
</dbReference>
<dbReference type="Proteomes" id="UP000023152">
    <property type="component" value="Unassembled WGS sequence"/>
</dbReference>
<organism evidence="1 2">
    <name type="scientific">Reticulomyxa filosa</name>
    <dbReference type="NCBI Taxonomy" id="46433"/>
    <lineage>
        <taxon>Eukaryota</taxon>
        <taxon>Sar</taxon>
        <taxon>Rhizaria</taxon>
        <taxon>Retaria</taxon>
        <taxon>Foraminifera</taxon>
        <taxon>Monothalamids</taxon>
        <taxon>Reticulomyxidae</taxon>
        <taxon>Reticulomyxa</taxon>
    </lineage>
</organism>
<proteinExistence type="predicted"/>
<evidence type="ECO:0000313" key="1">
    <source>
        <dbReference type="EMBL" id="ETO11079.1"/>
    </source>
</evidence>